<reference evidence="7" key="1">
    <citation type="submission" date="2016-11" db="UniProtKB">
        <authorList>
            <consortium name="WormBaseParasite"/>
        </authorList>
    </citation>
    <scope>IDENTIFICATION</scope>
</reference>
<keyword evidence="4" id="KW-0472">Membrane</keyword>
<protein>
    <recommendedName>
        <fullName evidence="3">BLOC-1-related complex subunit 7</fullName>
    </recommendedName>
</protein>
<dbReference type="Proteomes" id="UP000095281">
    <property type="component" value="Unplaced"/>
</dbReference>
<keyword evidence="6" id="KW-1185">Reference proteome</keyword>
<evidence type="ECO:0000313" key="6">
    <source>
        <dbReference type="Proteomes" id="UP000095281"/>
    </source>
</evidence>
<evidence type="ECO:0000256" key="5">
    <source>
        <dbReference type="ARBA" id="ARBA00023228"/>
    </source>
</evidence>
<comment type="similarity">
    <text evidence="2">Belongs to the BORCS7 family.</text>
</comment>
<sequence>MANKKATNIITLEGKTRLPNRVQDIIIEMGTVIGNIQQTSGLSDALQTSIRNFVAVDGIAQNSAQNLDKLAKQVELMETQTFEVEQSLGSVRRLIKQAECLEKSNYCTENDKNCNSN</sequence>
<evidence type="ECO:0000256" key="2">
    <source>
        <dbReference type="ARBA" id="ARBA00005433"/>
    </source>
</evidence>
<dbReference type="OMA" id="ERQNYYS"/>
<evidence type="ECO:0000256" key="1">
    <source>
        <dbReference type="ARBA" id="ARBA00004656"/>
    </source>
</evidence>
<dbReference type="Pfam" id="PF16088">
    <property type="entry name" value="BORCS7"/>
    <property type="match status" value="1"/>
</dbReference>
<accession>A0A1I8BYN5</accession>
<name>A0A1I8BYN5_MELHA</name>
<evidence type="ECO:0000256" key="4">
    <source>
        <dbReference type="ARBA" id="ARBA00023136"/>
    </source>
</evidence>
<dbReference type="GO" id="GO:0005765">
    <property type="term" value="C:lysosomal membrane"/>
    <property type="evidence" value="ECO:0007669"/>
    <property type="project" value="UniProtKB-SubCell"/>
</dbReference>
<organism evidence="6 7">
    <name type="scientific">Meloidogyne hapla</name>
    <name type="common">Root-knot nematode worm</name>
    <dbReference type="NCBI Taxonomy" id="6305"/>
    <lineage>
        <taxon>Eukaryota</taxon>
        <taxon>Metazoa</taxon>
        <taxon>Ecdysozoa</taxon>
        <taxon>Nematoda</taxon>
        <taxon>Chromadorea</taxon>
        <taxon>Rhabditida</taxon>
        <taxon>Tylenchina</taxon>
        <taxon>Tylenchomorpha</taxon>
        <taxon>Tylenchoidea</taxon>
        <taxon>Meloidogynidae</taxon>
        <taxon>Meloidogyninae</taxon>
        <taxon>Meloidogyne</taxon>
    </lineage>
</organism>
<keyword evidence="5" id="KW-0458">Lysosome</keyword>
<evidence type="ECO:0000256" key="3">
    <source>
        <dbReference type="ARBA" id="ARBA00022295"/>
    </source>
</evidence>
<dbReference type="AlphaFoldDB" id="A0A1I8BYN5"/>
<evidence type="ECO:0000313" key="7">
    <source>
        <dbReference type="WBParaSite" id="MhA1_Contig827.frz3.gene11"/>
    </source>
</evidence>
<dbReference type="InterPro" id="IPR032143">
    <property type="entry name" value="BORCS7"/>
</dbReference>
<comment type="subcellular location">
    <subcellularLocation>
        <location evidence="1">Lysosome membrane</location>
    </subcellularLocation>
</comment>
<proteinExistence type="inferred from homology"/>
<dbReference type="WBParaSite" id="MhA1_Contig827.frz3.gene11">
    <property type="protein sequence ID" value="MhA1_Contig827.frz3.gene11"/>
    <property type="gene ID" value="MhA1_Contig827.frz3.gene11"/>
</dbReference>